<reference evidence="2 3" key="1">
    <citation type="submission" date="2023-08" db="EMBL/GenBank/DDBJ databases">
        <title>Rhodoferax potami sp. nov. and Rhodoferax mekongensis sp. nov., isolated from the Mekong River in Thailand.</title>
        <authorList>
            <person name="Kitikhun S."/>
            <person name="Charoenyingcharoen P."/>
            <person name="Siriarchawattana P."/>
            <person name="Likhitrattanapisal S."/>
            <person name="Nilsakha T."/>
            <person name="Chanpet A."/>
            <person name="Rattanawaree P."/>
            <person name="Ingsriswang S."/>
        </authorList>
    </citation>
    <scope>NUCLEOTIDE SEQUENCE [LARGE SCALE GENOMIC DNA]</scope>
    <source>
        <strain evidence="2 3">TBRC 17660</strain>
    </source>
</reference>
<gene>
    <name evidence="2" type="ORF">RAE19_09080</name>
</gene>
<feature type="domain" description="Beta-lactamase hydrolase-like protein phosphatase-like" evidence="1">
    <location>
        <begin position="5"/>
        <end position="113"/>
    </location>
</feature>
<organism evidence="2 3">
    <name type="scientific">Rhodoferax potami</name>
    <dbReference type="NCBI Taxonomy" id="3068338"/>
    <lineage>
        <taxon>Bacteria</taxon>
        <taxon>Pseudomonadati</taxon>
        <taxon>Pseudomonadota</taxon>
        <taxon>Betaproteobacteria</taxon>
        <taxon>Burkholderiales</taxon>
        <taxon>Comamonadaceae</taxon>
        <taxon>Rhodoferax</taxon>
    </lineage>
</organism>
<keyword evidence="2" id="KW-0808">Transferase</keyword>
<evidence type="ECO:0000313" key="2">
    <source>
        <dbReference type="EMBL" id="MDT7518858.1"/>
    </source>
</evidence>
<dbReference type="EMBL" id="JAVBIK010000001">
    <property type="protein sequence ID" value="MDT7518858.1"/>
    <property type="molecule type" value="Genomic_DNA"/>
</dbReference>
<sequence length="115" mass="11916">MSLPVRSVTPEFYVAAQLAPTDMAAAAAMGFKTVICNRPDMEGGAEQPASSSMQAAAVAAGLHYVYLPVVPGSITPEQAVAMKQALDAAQQPVLAFCRSGARSTQLFMLAQQTAA</sequence>
<evidence type="ECO:0000313" key="3">
    <source>
        <dbReference type="Proteomes" id="UP001321700"/>
    </source>
</evidence>
<dbReference type="InterPro" id="IPR029021">
    <property type="entry name" value="Prot-tyrosine_phosphatase-like"/>
</dbReference>
<proteinExistence type="predicted"/>
<dbReference type="SUPFAM" id="SSF52799">
    <property type="entry name" value="(Phosphotyrosine protein) phosphatases II"/>
    <property type="match status" value="1"/>
</dbReference>
<dbReference type="Pfam" id="PF04273">
    <property type="entry name" value="BLH_phosphatase"/>
    <property type="match status" value="1"/>
</dbReference>
<accession>A0ABU3KMN0</accession>
<dbReference type="GO" id="GO:0016740">
    <property type="term" value="F:transferase activity"/>
    <property type="evidence" value="ECO:0007669"/>
    <property type="project" value="UniProtKB-KW"/>
</dbReference>
<dbReference type="InterPro" id="IPR005939">
    <property type="entry name" value="BLH_phosphatase-like"/>
</dbReference>
<name>A0ABU3KMN0_9BURK</name>
<dbReference type="Gene3D" id="3.90.190.10">
    <property type="entry name" value="Protein tyrosine phosphatase superfamily"/>
    <property type="match status" value="1"/>
</dbReference>
<protein>
    <submittedName>
        <fullName evidence="2">TIGR01244 family sulfur transferase</fullName>
    </submittedName>
</protein>
<comment type="caution">
    <text evidence="2">The sequence shown here is derived from an EMBL/GenBank/DDBJ whole genome shotgun (WGS) entry which is preliminary data.</text>
</comment>
<evidence type="ECO:0000259" key="1">
    <source>
        <dbReference type="Pfam" id="PF04273"/>
    </source>
</evidence>
<dbReference type="Proteomes" id="UP001321700">
    <property type="component" value="Unassembled WGS sequence"/>
</dbReference>
<dbReference type="NCBIfam" id="TIGR01244">
    <property type="entry name" value="TIGR01244 family sulfur transferase"/>
    <property type="match status" value="1"/>
</dbReference>
<keyword evidence="3" id="KW-1185">Reference proteome</keyword>
<dbReference type="RefSeq" id="WP_313874573.1">
    <property type="nucleotide sequence ID" value="NZ_JAVBIJ010000001.1"/>
</dbReference>